<name>A0A2K9Z9P3_RHILE</name>
<proteinExistence type="predicted"/>
<evidence type="ECO:0000313" key="2">
    <source>
        <dbReference type="EMBL" id="AUW44966.1"/>
    </source>
</evidence>
<protein>
    <submittedName>
        <fullName evidence="2">Uncharacterized protein</fullName>
    </submittedName>
</protein>
<reference evidence="2 3" key="1">
    <citation type="submission" date="2017-11" db="EMBL/GenBank/DDBJ databases">
        <title>Complete genome of Rhizobium leguminosarum Norway, an ineffective micro-symbiont.</title>
        <authorList>
            <person name="Hoffrichter A."/>
            <person name="Liang J."/>
            <person name="Brachmann A."/>
            <person name="Marin M."/>
        </authorList>
    </citation>
    <scope>NUCLEOTIDE SEQUENCE [LARGE SCALE GENOMIC DNA]</scope>
    <source>
        <strain evidence="2 3">Norway</strain>
    </source>
</reference>
<organism evidence="2 3">
    <name type="scientific">Rhizobium leguminosarum</name>
    <dbReference type="NCBI Taxonomy" id="384"/>
    <lineage>
        <taxon>Bacteria</taxon>
        <taxon>Pseudomonadati</taxon>
        <taxon>Pseudomonadota</taxon>
        <taxon>Alphaproteobacteria</taxon>
        <taxon>Hyphomicrobiales</taxon>
        <taxon>Rhizobiaceae</taxon>
        <taxon>Rhizobium/Agrobacterium group</taxon>
        <taxon>Rhizobium</taxon>
    </lineage>
</organism>
<dbReference type="AlphaFoldDB" id="A0A2K9Z9P3"/>
<sequence length="85" mass="9198">MRPVGGYLSTRAEAIGSGGMLQSDRGKALNHGDLPRNHHGSVRHVSEHLSVCIKAVGEMPGMADGYPTPQRLRRTWTIDPLADLP</sequence>
<dbReference type="Proteomes" id="UP000238523">
    <property type="component" value="Chromosome"/>
</dbReference>
<gene>
    <name evidence="2" type="ORF">CUJ84_Chr004662</name>
</gene>
<evidence type="ECO:0000256" key="1">
    <source>
        <dbReference type="SAM" id="MobiDB-lite"/>
    </source>
</evidence>
<feature type="region of interest" description="Disordered" evidence="1">
    <location>
        <begin position="1"/>
        <end position="40"/>
    </location>
</feature>
<accession>A0A2K9Z9P3</accession>
<dbReference type="EMBL" id="CP025012">
    <property type="protein sequence ID" value="AUW44966.1"/>
    <property type="molecule type" value="Genomic_DNA"/>
</dbReference>
<evidence type="ECO:0000313" key="3">
    <source>
        <dbReference type="Proteomes" id="UP000238523"/>
    </source>
</evidence>